<comment type="caution">
    <text evidence="4">The sequence shown here is derived from an EMBL/GenBank/DDBJ whole genome shotgun (WGS) entry which is preliminary data.</text>
</comment>
<dbReference type="PANTHER" id="PTHR43877">
    <property type="entry name" value="AMINOALKYLPHOSPHONATE N-ACETYLTRANSFERASE-RELATED-RELATED"/>
    <property type="match status" value="1"/>
</dbReference>
<dbReference type="Proteomes" id="UP000660668">
    <property type="component" value="Unassembled WGS sequence"/>
</dbReference>
<feature type="domain" description="N-acetyltransferase" evidence="3">
    <location>
        <begin position="3"/>
        <end position="163"/>
    </location>
</feature>
<dbReference type="Pfam" id="PF00583">
    <property type="entry name" value="Acetyltransf_1"/>
    <property type="match status" value="1"/>
</dbReference>
<organism evidence="4 5">
    <name type="scientific">Nocardioides agariphilus</name>
    <dbReference type="NCBI Taxonomy" id="433664"/>
    <lineage>
        <taxon>Bacteria</taxon>
        <taxon>Bacillati</taxon>
        <taxon>Actinomycetota</taxon>
        <taxon>Actinomycetes</taxon>
        <taxon>Propionibacteriales</taxon>
        <taxon>Nocardioidaceae</taxon>
        <taxon>Nocardioides</taxon>
    </lineage>
</organism>
<dbReference type="Gene3D" id="3.40.630.30">
    <property type="match status" value="1"/>
</dbReference>
<gene>
    <name evidence="4" type="ORF">ISU10_17745</name>
</gene>
<dbReference type="PANTHER" id="PTHR43877:SF2">
    <property type="entry name" value="AMINOALKYLPHOSPHONATE N-ACETYLTRANSFERASE-RELATED"/>
    <property type="match status" value="1"/>
</dbReference>
<accession>A0A930VLB0</accession>
<dbReference type="AlphaFoldDB" id="A0A930VLB0"/>
<proteinExistence type="predicted"/>
<dbReference type="InterPro" id="IPR000182">
    <property type="entry name" value="GNAT_dom"/>
</dbReference>
<dbReference type="SUPFAM" id="SSF55729">
    <property type="entry name" value="Acyl-CoA N-acyltransferases (Nat)"/>
    <property type="match status" value="1"/>
</dbReference>
<evidence type="ECO:0000313" key="4">
    <source>
        <dbReference type="EMBL" id="MBF4769614.1"/>
    </source>
</evidence>
<dbReference type="EMBL" id="JADKPO010000028">
    <property type="protein sequence ID" value="MBF4769614.1"/>
    <property type="molecule type" value="Genomic_DNA"/>
</dbReference>
<dbReference type="PROSITE" id="PS51186">
    <property type="entry name" value="GNAT"/>
    <property type="match status" value="1"/>
</dbReference>
<dbReference type="InterPro" id="IPR050832">
    <property type="entry name" value="Bact_Acetyltransf"/>
</dbReference>
<reference evidence="4" key="1">
    <citation type="submission" date="2020-11" db="EMBL/GenBank/DDBJ databases">
        <title>Nocardioides cynanchi sp. nov., isolated from soil of rhizosphere of Cynanchum wilfordii.</title>
        <authorList>
            <person name="Lee J.-S."/>
            <person name="Suh M.K."/>
            <person name="Kim J.-S."/>
        </authorList>
    </citation>
    <scope>NUCLEOTIDE SEQUENCE</scope>
    <source>
        <strain evidence="4">KCTC 19276</strain>
    </source>
</reference>
<dbReference type="GO" id="GO:0016747">
    <property type="term" value="F:acyltransferase activity, transferring groups other than amino-acyl groups"/>
    <property type="evidence" value="ECO:0007669"/>
    <property type="project" value="InterPro"/>
</dbReference>
<keyword evidence="5" id="KW-1185">Reference proteome</keyword>
<name>A0A930VLB0_9ACTN</name>
<keyword evidence="1" id="KW-0808">Transferase</keyword>
<evidence type="ECO:0000256" key="1">
    <source>
        <dbReference type="ARBA" id="ARBA00022679"/>
    </source>
</evidence>
<evidence type="ECO:0000256" key="2">
    <source>
        <dbReference type="ARBA" id="ARBA00023315"/>
    </source>
</evidence>
<sequence length="163" mass="18447">MTVLIRRARPDDYETVGRITEAAYEEFLEGPDDYYRVALRDAEKRDREAELWVAVGEDGAILGSVTWCPSGSPWRELSVDGEGEFRMLAAAPDARGRGVGEALVRHCEALATTAGASRMWLTTIDAMTHAREIYSRLGYRHVPDRDWYPEEMPELALRAWSKL</sequence>
<evidence type="ECO:0000259" key="3">
    <source>
        <dbReference type="PROSITE" id="PS51186"/>
    </source>
</evidence>
<evidence type="ECO:0000313" key="5">
    <source>
        <dbReference type="Proteomes" id="UP000660668"/>
    </source>
</evidence>
<dbReference type="InterPro" id="IPR016181">
    <property type="entry name" value="Acyl_CoA_acyltransferase"/>
</dbReference>
<dbReference type="CDD" id="cd04301">
    <property type="entry name" value="NAT_SF"/>
    <property type="match status" value="1"/>
</dbReference>
<keyword evidence="2" id="KW-0012">Acyltransferase</keyword>
<protein>
    <submittedName>
        <fullName evidence="4">GNAT family N-acetyltransferase</fullName>
    </submittedName>
</protein>